<feature type="compositionally biased region" description="Polar residues" evidence="1">
    <location>
        <begin position="444"/>
        <end position="454"/>
    </location>
</feature>
<feature type="compositionally biased region" description="Low complexity" evidence="1">
    <location>
        <begin position="134"/>
        <end position="145"/>
    </location>
</feature>
<organism evidence="2 3">
    <name type="scientific">Fusarium globosum</name>
    <dbReference type="NCBI Taxonomy" id="78864"/>
    <lineage>
        <taxon>Eukaryota</taxon>
        <taxon>Fungi</taxon>
        <taxon>Dikarya</taxon>
        <taxon>Ascomycota</taxon>
        <taxon>Pezizomycotina</taxon>
        <taxon>Sordariomycetes</taxon>
        <taxon>Hypocreomycetidae</taxon>
        <taxon>Hypocreales</taxon>
        <taxon>Nectriaceae</taxon>
        <taxon>Fusarium</taxon>
        <taxon>Fusarium fujikuroi species complex</taxon>
    </lineage>
</organism>
<feature type="compositionally biased region" description="Basic and acidic residues" evidence="1">
    <location>
        <begin position="169"/>
        <end position="181"/>
    </location>
</feature>
<feature type="compositionally biased region" description="Basic and acidic residues" evidence="1">
    <location>
        <begin position="364"/>
        <end position="380"/>
    </location>
</feature>
<sequence length="628" mass="70306">MATTQSTEFPSLDDVRLPSTPEDKELLKELKLAWDQHSAQWDNDTKHEFVDRILKGYTKVTNTNQAQPSAHRLWKAGNITFAVWIILRVTYDEGKLSKPREWLQHKYENFDPQSWASPVSKMPAKSRGTKDGKSSSSKGNIGSHGKSQEPKSPQSIEAMEICEEESDHDDIKVDGTYKDDNNDGDDQDEANPNPITRSRFRAANVPEPGRDPSRKRGTSNASVNLLRTKVQKTDSPKTPLSAENGHLLEPSGPSTAPTVDNQARARPLEWKAKLQDLRVYGRGLNQNRLVPNRLAFTGDQTSLPPNPTAVSFTQESYDPNGFRRSQEPSLRSSAPALSLEKWANYQRISGDPRDRILYRSHSTQSDHVRAKSGLVDHRSGESAASAQSLPQSHDCRGNTRTMAPRGSSDSFMFSLSSYGKEQPQTGEALPLRLTPRETVRSPGDVSTQQPSNLRQLPLDDPDEPSWFRQFRIQYHSDQKETCNRIADHVTKNVMGIVLQAVQDLIQPLSNSLTQCVDTLAKHNTNVAGDQVHQATRDLKDMKQILNSIVETSRVQLEASQREGATIQELLLPAMTEHRKDIDNLVQRTTSIEERTSDVEEYLELQLAEMGGESVRNAPRDEHEEAGKG</sequence>
<reference evidence="2 3" key="1">
    <citation type="submission" date="2020-05" db="EMBL/GenBank/DDBJ databases">
        <title>Identification and distribution of gene clusters putatively required for synthesis of sphingolipid metabolism inhibitors in phylogenetically diverse species of the filamentous fungus Fusarium.</title>
        <authorList>
            <person name="Kim H.-S."/>
            <person name="Busman M."/>
            <person name="Brown D.W."/>
            <person name="Divon H."/>
            <person name="Uhlig S."/>
            <person name="Proctor R.H."/>
        </authorList>
    </citation>
    <scope>NUCLEOTIDE SEQUENCE [LARGE SCALE GENOMIC DNA]</scope>
    <source>
        <strain evidence="2 3">NRRL 26131</strain>
    </source>
</reference>
<feature type="compositionally biased region" description="Basic and acidic residues" evidence="1">
    <location>
        <begin position="617"/>
        <end position="628"/>
    </location>
</feature>
<accession>A0A8H6DBG2</accession>
<gene>
    <name evidence="2" type="ORF">FGLOB1_5104</name>
</gene>
<feature type="region of interest" description="Disordered" evidence="1">
    <location>
        <begin position="361"/>
        <end position="460"/>
    </location>
</feature>
<protein>
    <submittedName>
        <fullName evidence="2">Uncharacterized protein</fullName>
    </submittedName>
</protein>
<dbReference type="Proteomes" id="UP000532311">
    <property type="component" value="Unassembled WGS sequence"/>
</dbReference>
<feature type="region of interest" description="Disordered" evidence="1">
    <location>
        <begin position="298"/>
        <end position="332"/>
    </location>
</feature>
<evidence type="ECO:0000256" key="1">
    <source>
        <dbReference type="SAM" id="MobiDB-lite"/>
    </source>
</evidence>
<feature type="region of interest" description="Disordered" evidence="1">
    <location>
        <begin position="112"/>
        <end position="260"/>
    </location>
</feature>
<proteinExistence type="predicted"/>
<evidence type="ECO:0000313" key="3">
    <source>
        <dbReference type="Proteomes" id="UP000532311"/>
    </source>
</evidence>
<dbReference type="EMBL" id="JAAQPF010000194">
    <property type="protein sequence ID" value="KAF5711328.1"/>
    <property type="molecule type" value="Genomic_DNA"/>
</dbReference>
<feature type="compositionally biased region" description="Polar residues" evidence="1">
    <location>
        <begin position="382"/>
        <end position="391"/>
    </location>
</feature>
<feature type="compositionally biased region" description="Low complexity" evidence="1">
    <location>
        <begin position="407"/>
        <end position="417"/>
    </location>
</feature>
<keyword evidence="3" id="KW-1185">Reference proteome</keyword>
<name>A0A8H6DBG2_9HYPO</name>
<evidence type="ECO:0000313" key="2">
    <source>
        <dbReference type="EMBL" id="KAF5711328.1"/>
    </source>
</evidence>
<feature type="region of interest" description="Disordered" evidence="1">
    <location>
        <begin position="609"/>
        <end position="628"/>
    </location>
</feature>
<feature type="compositionally biased region" description="Polar residues" evidence="1">
    <location>
        <begin position="298"/>
        <end position="317"/>
    </location>
</feature>
<dbReference type="AlphaFoldDB" id="A0A8H6DBG2"/>
<comment type="caution">
    <text evidence="2">The sequence shown here is derived from an EMBL/GenBank/DDBJ whole genome shotgun (WGS) entry which is preliminary data.</text>
</comment>